<name>S3D7I4_OPHP1</name>
<dbReference type="InterPro" id="IPR029032">
    <property type="entry name" value="AhpD-like"/>
</dbReference>
<dbReference type="STRING" id="1262450.S3D7I4"/>
<sequence length="355" mass="39550">MKQDLFTAVRAAQSASRRVLISDKRHFTSTAAATAPLLQQRTPQRCQKNGSSISLGSATRPPSSCLVAQNGLKSVPTHNLPLRSSLQAQTTRPYATTHAITMDKVDSSILMGAAAPAPSEIPPALVDLFRRVEATLKPTSLGPGNRWHVIILACMVAGPDPEAVAHLYRYLCSTPEYATPSDRQALVRRLREALVKSISIVGVCKPIEAILAISAIERPEDKDYSATRETWQCDDENLKRANDWYGKIYQRNGTGTMDLFASHKDFKWLSKHITYGLYLGDRQVLDDLDTEMVVFPSIMSQNLKTETWWHIRGTRRIGVSKEDTETLWRTIKDINAHFGVSLDKVPTVDEVEHDV</sequence>
<dbReference type="SUPFAM" id="SSF69118">
    <property type="entry name" value="AhpD-like"/>
    <property type="match status" value="1"/>
</dbReference>
<gene>
    <name evidence="1" type="ORF">F503_07146</name>
</gene>
<proteinExistence type="predicted"/>
<reference evidence="1 2" key="1">
    <citation type="journal article" date="2013" name="BMC Genomics">
        <title>The genome and transcriptome of the pine saprophyte Ophiostoma piceae, and a comparison with the bark beetle-associated pine pathogen Grosmannia clavigera.</title>
        <authorList>
            <person name="Haridas S."/>
            <person name="Wang Y."/>
            <person name="Lim L."/>
            <person name="Massoumi Alamouti S."/>
            <person name="Jackman S."/>
            <person name="Docking R."/>
            <person name="Robertson G."/>
            <person name="Birol I."/>
            <person name="Bohlmann J."/>
            <person name="Breuil C."/>
        </authorList>
    </citation>
    <scope>NUCLEOTIDE SEQUENCE [LARGE SCALE GENOMIC DNA]</scope>
    <source>
        <strain evidence="1 2">UAMH 11346</strain>
    </source>
</reference>
<dbReference type="PANTHER" id="PTHR28180">
    <property type="entry name" value="CONSERVED MITOCHONDRIAL PROTEIN-RELATED"/>
    <property type="match status" value="1"/>
</dbReference>
<dbReference type="Gene3D" id="1.20.1290.10">
    <property type="entry name" value="AhpD-like"/>
    <property type="match status" value="1"/>
</dbReference>
<dbReference type="PANTHER" id="PTHR28180:SF5">
    <property type="entry name" value="DNA POLYMERASE ALPHA SUBUNIT B"/>
    <property type="match status" value="1"/>
</dbReference>
<evidence type="ECO:0000313" key="1">
    <source>
        <dbReference type="EMBL" id="EPE09370.1"/>
    </source>
</evidence>
<dbReference type="VEuPathDB" id="FungiDB:F503_07146"/>
<dbReference type="OrthoDB" id="5537330at2759"/>
<protein>
    <submittedName>
        <fullName evidence="1">Carboxymuconolactone decarboxylase</fullName>
    </submittedName>
</protein>
<evidence type="ECO:0000313" key="2">
    <source>
        <dbReference type="Proteomes" id="UP000016923"/>
    </source>
</evidence>
<dbReference type="HOGENOM" id="CLU_065389_0_0_1"/>
<dbReference type="AlphaFoldDB" id="S3D7I4"/>
<accession>S3D7I4</accession>
<dbReference type="InterPro" id="IPR052999">
    <property type="entry name" value="PTS1_Protein"/>
</dbReference>
<dbReference type="OMA" id="SATRETW"/>
<keyword evidence="2" id="KW-1185">Reference proteome</keyword>
<dbReference type="eggNOG" id="ENOG502SAR1">
    <property type="taxonomic scope" value="Eukaryota"/>
</dbReference>
<dbReference type="EMBL" id="KE148147">
    <property type="protein sequence ID" value="EPE09370.1"/>
    <property type="molecule type" value="Genomic_DNA"/>
</dbReference>
<organism evidence="1 2">
    <name type="scientific">Ophiostoma piceae (strain UAMH 11346)</name>
    <name type="common">Sap stain fungus</name>
    <dbReference type="NCBI Taxonomy" id="1262450"/>
    <lineage>
        <taxon>Eukaryota</taxon>
        <taxon>Fungi</taxon>
        <taxon>Dikarya</taxon>
        <taxon>Ascomycota</taxon>
        <taxon>Pezizomycotina</taxon>
        <taxon>Sordariomycetes</taxon>
        <taxon>Sordariomycetidae</taxon>
        <taxon>Ophiostomatales</taxon>
        <taxon>Ophiostomataceae</taxon>
        <taxon>Ophiostoma</taxon>
    </lineage>
</organism>
<dbReference type="Proteomes" id="UP000016923">
    <property type="component" value="Unassembled WGS sequence"/>
</dbReference>